<evidence type="ECO:0000313" key="13">
    <source>
        <dbReference type="Proteomes" id="UP000243723"/>
    </source>
</evidence>
<dbReference type="Pfam" id="PF04438">
    <property type="entry name" value="zf-HIT"/>
    <property type="match status" value="1"/>
</dbReference>
<evidence type="ECO:0000313" key="12">
    <source>
        <dbReference type="EMBL" id="PSK50407.1"/>
    </source>
</evidence>
<evidence type="ECO:0000256" key="2">
    <source>
        <dbReference type="ARBA" id="ARBA00022692"/>
    </source>
</evidence>
<dbReference type="GO" id="GO:0016020">
    <property type="term" value="C:membrane"/>
    <property type="evidence" value="ECO:0007669"/>
    <property type="project" value="UniProtKB-SubCell"/>
</dbReference>
<accession>A0A2P7ZQB1</accession>
<dbReference type="EMBL" id="NHZQ01000138">
    <property type="protein sequence ID" value="PSK50407.1"/>
    <property type="molecule type" value="Genomic_DNA"/>
</dbReference>
<evidence type="ECO:0000256" key="5">
    <source>
        <dbReference type="ARBA" id="ARBA00022833"/>
    </source>
</evidence>
<proteinExistence type="predicted"/>
<evidence type="ECO:0000256" key="8">
    <source>
        <dbReference type="PROSITE-ProRule" id="PRU00453"/>
    </source>
</evidence>
<sequence length="446" mass="49322">MAQSSPFFQFDARRVRSYLLRLPLCTRVLTLVLVGFFIADLTLPWFSGWASLIPNQVALTSMHRLNTYPFLHLGFIHFFLNFLAIVPLLERFEAEFGTLITLALFTGPFSTLPGGLYVLIEKFIFHSNIGVQGASIWIFLLMASEAIKTWKANPNFEIAGVKIPTWTYPCFKSQHNVAMPQIEELQTSTKANAPGWSYVVDTGYDPSKVAINPSSRKRLRTGQAESAGDLSLRQQTAINRYLAELDKDSHRDVQIAVPKPLGNKKQTTNAKRILGSGKTFQHYLEEEEARLALKGGLDSAAVAPKPKEQRASKTPLARRKSALVNASSTEGSPAPSVKKEESKAATPKPTQPPVQAPAAHPPGTILAAPSPMTISEEEIEELLNAPMLTYNAAKSAPPNMEGKKHRVFCEICGYWGRAKCMKCGARVCGIECRETHDESRCLKFYA</sequence>
<feature type="domain" description="HIT-type" evidence="11">
    <location>
        <begin position="409"/>
        <end position="441"/>
    </location>
</feature>
<evidence type="ECO:0000256" key="10">
    <source>
        <dbReference type="SAM" id="Phobius"/>
    </source>
</evidence>
<feature type="transmembrane region" description="Helical" evidence="10">
    <location>
        <begin position="96"/>
        <end position="117"/>
    </location>
</feature>
<dbReference type="InterPro" id="IPR039723">
    <property type="entry name" value="Vps71/ZNHIT1"/>
</dbReference>
<evidence type="ECO:0000256" key="9">
    <source>
        <dbReference type="SAM" id="MobiDB-lite"/>
    </source>
</evidence>
<evidence type="ECO:0000256" key="1">
    <source>
        <dbReference type="ARBA" id="ARBA00004141"/>
    </source>
</evidence>
<dbReference type="GO" id="GO:0004252">
    <property type="term" value="F:serine-type endopeptidase activity"/>
    <property type="evidence" value="ECO:0007669"/>
    <property type="project" value="InterPro"/>
</dbReference>
<dbReference type="InterPro" id="IPR007529">
    <property type="entry name" value="Znf_HIT"/>
</dbReference>
<dbReference type="CDD" id="cd21437">
    <property type="entry name" value="zf-HIT_ZNHIT1_like"/>
    <property type="match status" value="1"/>
</dbReference>
<dbReference type="AlphaFoldDB" id="A0A2P7ZQB1"/>
<dbReference type="Proteomes" id="UP000243723">
    <property type="component" value="Unassembled WGS sequence"/>
</dbReference>
<evidence type="ECO:0000256" key="7">
    <source>
        <dbReference type="ARBA" id="ARBA00023136"/>
    </source>
</evidence>
<dbReference type="GO" id="GO:0008270">
    <property type="term" value="F:zinc ion binding"/>
    <property type="evidence" value="ECO:0007669"/>
    <property type="project" value="UniProtKB-UniRule"/>
</dbReference>
<keyword evidence="2 10" id="KW-0812">Transmembrane</keyword>
<dbReference type="InterPro" id="IPR035952">
    <property type="entry name" value="Rhomboid-like_sf"/>
</dbReference>
<dbReference type="PROSITE" id="PS51083">
    <property type="entry name" value="ZF_HIT"/>
    <property type="match status" value="1"/>
</dbReference>
<dbReference type="PANTHER" id="PTHR13093">
    <property type="entry name" value="ZINC FINGER HIT DOMAIN CONTAINING PROTEIN 1"/>
    <property type="match status" value="1"/>
</dbReference>
<evidence type="ECO:0000256" key="4">
    <source>
        <dbReference type="ARBA" id="ARBA00022771"/>
    </source>
</evidence>
<dbReference type="STRING" id="40998.A0A2P7ZQB1"/>
<evidence type="ECO:0000256" key="6">
    <source>
        <dbReference type="ARBA" id="ARBA00022989"/>
    </source>
</evidence>
<feature type="region of interest" description="Disordered" evidence="9">
    <location>
        <begin position="300"/>
        <end position="368"/>
    </location>
</feature>
<comment type="caution">
    <text evidence="12">The sequence shown here is derived from an EMBL/GenBank/DDBJ whole genome shotgun (WGS) entry which is preliminary data.</text>
</comment>
<dbReference type="SUPFAM" id="SSF144091">
    <property type="entry name" value="Rhomboid-like"/>
    <property type="match status" value="1"/>
</dbReference>
<keyword evidence="6 10" id="KW-1133">Transmembrane helix</keyword>
<keyword evidence="13" id="KW-1185">Reference proteome</keyword>
<dbReference type="Gene3D" id="1.20.1540.10">
    <property type="entry name" value="Rhomboid-like"/>
    <property type="match status" value="1"/>
</dbReference>
<dbReference type="GO" id="GO:0006338">
    <property type="term" value="P:chromatin remodeling"/>
    <property type="evidence" value="ECO:0007669"/>
    <property type="project" value="InterPro"/>
</dbReference>
<dbReference type="OrthoDB" id="74807at2759"/>
<organism evidence="12 13">
    <name type="scientific">Elsinoe australis</name>
    <dbReference type="NCBI Taxonomy" id="40998"/>
    <lineage>
        <taxon>Eukaryota</taxon>
        <taxon>Fungi</taxon>
        <taxon>Dikarya</taxon>
        <taxon>Ascomycota</taxon>
        <taxon>Pezizomycotina</taxon>
        <taxon>Dothideomycetes</taxon>
        <taxon>Dothideomycetidae</taxon>
        <taxon>Myriangiales</taxon>
        <taxon>Elsinoaceae</taxon>
        <taxon>Elsinoe</taxon>
    </lineage>
</organism>
<dbReference type="InterPro" id="IPR022764">
    <property type="entry name" value="Peptidase_S54_rhomboid_dom"/>
</dbReference>
<evidence type="ECO:0000256" key="3">
    <source>
        <dbReference type="ARBA" id="ARBA00022723"/>
    </source>
</evidence>
<keyword evidence="4 8" id="KW-0863">Zinc-finger</keyword>
<keyword evidence="3" id="KW-0479">Metal-binding</keyword>
<comment type="subcellular location">
    <subcellularLocation>
        <location evidence="1">Membrane</location>
        <topology evidence="1">Multi-pass membrane protein</topology>
    </subcellularLocation>
</comment>
<evidence type="ECO:0000259" key="11">
    <source>
        <dbReference type="PROSITE" id="PS51083"/>
    </source>
</evidence>
<name>A0A2P7ZQB1_9PEZI</name>
<gene>
    <name evidence="12" type="ORF">B9Z65_351</name>
</gene>
<feature type="transmembrane region" description="Helical" evidence="10">
    <location>
        <begin position="24"/>
        <end position="47"/>
    </location>
</feature>
<reference evidence="12 13" key="1">
    <citation type="submission" date="2017-05" db="EMBL/GenBank/DDBJ databases">
        <title>Draft genome sequence of Elsinoe australis.</title>
        <authorList>
            <person name="Cheng Q."/>
        </authorList>
    </citation>
    <scope>NUCLEOTIDE SEQUENCE [LARGE SCALE GENOMIC DNA]</scope>
    <source>
        <strain evidence="12 13">NL1</strain>
    </source>
</reference>
<dbReference type="GO" id="GO:0005634">
    <property type="term" value="C:nucleus"/>
    <property type="evidence" value="ECO:0007669"/>
    <property type="project" value="UniProtKB-ARBA"/>
</dbReference>
<keyword evidence="7 10" id="KW-0472">Membrane</keyword>
<dbReference type="Pfam" id="PF01694">
    <property type="entry name" value="Rhomboid"/>
    <property type="match status" value="1"/>
</dbReference>
<feature type="transmembrane region" description="Helical" evidence="10">
    <location>
        <begin position="67"/>
        <end position="89"/>
    </location>
</feature>
<protein>
    <recommendedName>
        <fullName evidence="11">HIT-type domain-containing protein</fullName>
    </recommendedName>
</protein>
<keyword evidence="5" id="KW-0862">Zinc</keyword>